<evidence type="ECO:0000256" key="1">
    <source>
        <dbReference type="ARBA" id="ARBA00001946"/>
    </source>
</evidence>
<dbReference type="EC" id="2.5.1.30" evidence="7"/>
<proteinExistence type="inferred from homology"/>
<evidence type="ECO:0000313" key="8">
    <source>
        <dbReference type="Proteomes" id="UP000255515"/>
    </source>
</evidence>
<evidence type="ECO:0000256" key="6">
    <source>
        <dbReference type="RuleBase" id="RU004466"/>
    </source>
</evidence>
<dbReference type="AlphaFoldDB" id="A0A376C1Q9"/>
<comment type="cofactor">
    <cofactor evidence="1">
        <name>Mg(2+)</name>
        <dbReference type="ChEBI" id="CHEBI:18420"/>
    </cofactor>
</comment>
<dbReference type="Proteomes" id="UP000255515">
    <property type="component" value="Unassembled WGS sequence"/>
</dbReference>
<sequence>MVFLSFTAQKIITPVYFQNVVIRFYKNIHSKTVYLQKSIIVASIVEQIKQPIQGEMKLFEKKFYESMQSKVPLLDKVTRFIVTTKGKQMRPMFVFLTAKLVGEVNDKTYRAASMIELIHTATLVHDDVVDESFKRRNFFSINALWKNKIAVLVGDYLLSKSVLLSTDHKDYDLLAVISRTIREMSEGELLQLEKARKLDITEEVYYEIIRQKTATLIAACCEAGVLSNSADEQLAEKMKLFGTYTGMAFQIKDDLFDYLSSNIIGKPVGIDIKEQKMTLPLIYTLKNTNETDRKRYFETIKRYNNHPKRVKELIEYVKKFGGLDYAIGVMKEYQEKAKAILDEFPDSEAKKSLHLMLDYVIERKL</sequence>
<accession>A0A376C1Q9</accession>
<dbReference type="EMBL" id="UFTJ01000002">
    <property type="protein sequence ID" value="SSZ55949.1"/>
    <property type="molecule type" value="Genomic_DNA"/>
</dbReference>
<reference evidence="7 8" key="1">
    <citation type="submission" date="2018-06" db="EMBL/GenBank/DDBJ databases">
        <authorList>
            <consortium name="Pathogen Informatics"/>
            <person name="Doyle S."/>
        </authorList>
    </citation>
    <scope>NUCLEOTIDE SEQUENCE [LARGE SCALE GENOMIC DNA]</scope>
    <source>
        <strain evidence="7 8">NCTC11661</strain>
    </source>
</reference>
<keyword evidence="5" id="KW-0460">Magnesium</keyword>
<protein>
    <submittedName>
        <fullName evidence="7">Heptaprenyl diphosphate synthase component 2</fullName>
        <ecNumber evidence="7">2.5.1.30</ecNumber>
    </submittedName>
</protein>
<evidence type="ECO:0000256" key="4">
    <source>
        <dbReference type="ARBA" id="ARBA00022723"/>
    </source>
</evidence>
<dbReference type="GO" id="GO:0046872">
    <property type="term" value="F:metal ion binding"/>
    <property type="evidence" value="ECO:0007669"/>
    <property type="project" value="UniProtKB-KW"/>
</dbReference>
<evidence type="ECO:0000313" key="7">
    <source>
        <dbReference type="EMBL" id="SSZ55949.1"/>
    </source>
</evidence>
<keyword evidence="3 6" id="KW-0808">Transferase</keyword>
<dbReference type="CDD" id="cd00685">
    <property type="entry name" value="Trans_IPPS_HT"/>
    <property type="match status" value="1"/>
</dbReference>
<dbReference type="InterPro" id="IPR000092">
    <property type="entry name" value="Polyprenyl_synt"/>
</dbReference>
<dbReference type="GO" id="GO:0000010">
    <property type="term" value="F:heptaprenyl diphosphate synthase activity"/>
    <property type="evidence" value="ECO:0007669"/>
    <property type="project" value="UniProtKB-EC"/>
</dbReference>
<dbReference type="SUPFAM" id="SSF48576">
    <property type="entry name" value="Terpenoid synthases"/>
    <property type="match status" value="1"/>
</dbReference>
<dbReference type="Gene3D" id="1.10.600.10">
    <property type="entry name" value="Farnesyl Diphosphate Synthase"/>
    <property type="match status" value="1"/>
</dbReference>
<keyword evidence="4" id="KW-0479">Metal-binding</keyword>
<comment type="similarity">
    <text evidence="2 6">Belongs to the FPP/GGPP synthase family.</text>
</comment>
<dbReference type="PANTHER" id="PTHR12001:SF69">
    <property type="entry name" value="ALL TRANS-POLYPRENYL-DIPHOSPHATE SYNTHASE PDSS1"/>
    <property type="match status" value="1"/>
</dbReference>
<name>A0A376C1Q9_9FLAO</name>
<evidence type="ECO:0000256" key="2">
    <source>
        <dbReference type="ARBA" id="ARBA00006706"/>
    </source>
</evidence>
<dbReference type="SFLD" id="SFLDS00005">
    <property type="entry name" value="Isoprenoid_Synthase_Type_I"/>
    <property type="match status" value="1"/>
</dbReference>
<gene>
    <name evidence="7" type="primary">hepT</name>
    <name evidence="7" type="ORF">NCTC11661_01348</name>
</gene>
<organism evidence="7 8">
    <name type="scientific">Bergeyella zoohelcum</name>
    <dbReference type="NCBI Taxonomy" id="1015"/>
    <lineage>
        <taxon>Bacteria</taxon>
        <taxon>Pseudomonadati</taxon>
        <taxon>Bacteroidota</taxon>
        <taxon>Flavobacteriia</taxon>
        <taxon>Flavobacteriales</taxon>
        <taxon>Weeksellaceae</taxon>
        <taxon>Bergeyella</taxon>
    </lineage>
</organism>
<evidence type="ECO:0000256" key="3">
    <source>
        <dbReference type="ARBA" id="ARBA00022679"/>
    </source>
</evidence>
<dbReference type="Pfam" id="PF00348">
    <property type="entry name" value="polyprenyl_synt"/>
    <property type="match status" value="1"/>
</dbReference>
<evidence type="ECO:0000256" key="5">
    <source>
        <dbReference type="ARBA" id="ARBA00022842"/>
    </source>
</evidence>
<dbReference type="GO" id="GO:0008299">
    <property type="term" value="P:isoprenoid biosynthetic process"/>
    <property type="evidence" value="ECO:0007669"/>
    <property type="project" value="InterPro"/>
</dbReference>
<dbReference type="PANTHER" id="PTHR12001">
    <property type="entry name" value="GERANYLGERANYL PYROPHOSPHATE SYNTHASE"/>
    <property type="match status" value="1"/>
</dbReference>
<dbReference type="InterPro" id="IPR008949">
    <property type="entry name" value="Isoprenoid_synthase_dom_sf"/>
</dbReference>